<dbReference type="Gene3D" id="1.20.120.1630">
    <property type="match status" value="1"/>
</dbReference>
<dbReference type="PANTHER" id="PTHR15458">
    <property type="entry name" value="PHOSPHATIDYLETHANOLAMINE N-METHYLTRANSFERASE"/>
    <property type="match status" value="1"/>
</dbReference>
<dbReference type="InterPro" id="IPR024960">
    <property type="entry name" value="PEMT/MFAP"/>
</dbReference>
<dbReference type="Proteomes" id="UP000011668">
    <property type="component" value="Unassembled WGS sequence"/>
</dbReference>
<dbReference type="PROSITE" id="PS51599">
    <property type="entry name" value="SAM_PEMT_PEM2"/>
    <property type="match status" value="1"/>
</dbReference>
<dbReference type="HOGENOM" id="CLU_086119_0_1_1"/>
<dbReference type="HAMAP" id="MF_03216">
    <property type="entry name" value="PLMT"/>
    <property type="match status" value="1"/>
</dbReference>
<protein>
    <recommendedName>
        <fullName evidence="17">Phosphatidyl-N-methylethanolamine N-methyltransferase</fullName>
        <ecNumber evidence="17">2.1.1.71</ecNumber>
    </recommendedName>
    <alternativeName>
        <fullName evidence="17">Phospholipid methyltransferase</fullName>
        <shortName evidence="17">PLMT</shortName>
    </alternativeName>
</protein>
<dbReference type="AlphaFoldDB" id="L8WP50"/>
<evidence type="ECO:0000313" key="19">
    <source>
        <dbReference type="EMBL" id="ELU38543.1"/>
    </source>
</evidence>
<dbReference type="OMA" id="PTFWNIA"/>
<keyword evidence="4 17" id="KW-0489">Methyltransferase</keyword>
<evidence type="ECO:0000256" key="13">
    <source>
        <dbReference type="ARBA" id="ARBA00023209"/>
    </source>
</evidence>
<dbReference type="OrthoDB" id="8300106at2759"/>
<dbReference type="EMBL" id="AFRT01002129">
    <property type="protein sequence ID" value="ELU38543.1"/>
    <property type="molecule type" value="Genomic_DNA"/>
</dbReference>
<evidence type="ECO:0000256" key="7">
    <source>
        <dbReference type="ARBA" id="ARBA00022692"/>
    </source>
</evidence>
<feature type="binding site" evidence="17">
    <location>
        <begin position="145"/>
        <end position="147"/>
    </location>
    <ligand>
        <name>S-adenosyl-L-methionine</name>
        <dbReference type="ChEBI" id="CHEBI:59789"/>
    </ligand>
</feature>
<keyword evidence="9 17" id="KW-1133">Transmembrane helix</keyword>
<dbReference type="STRING" id="983506.L8WP50"/>
<evidence type="ECO:0000256" key="12">
    <source>
        <dbReference type="ARBA" id="ARBA00023136"/>
    </source>
</evidence>
<dbReference type="UniPathway" id="UPA00753"/>
<comment type="similarity">
    <text evidence="17">Belongs to the class VI-like SAM-binding methyltransferase superfamily. PEMT/PEM2 methyltransferase family.</text>
</comment>
<feature type="topological domain" description="Cytoplasmic" evidence="17">
    <location>
        <begin position="114"/>
        <end position="140"/>
    </location>
</feature>
<dbReference type="GO" id="GO:0005789">
    <property type="term" value="C:endoplasmic reticulum membrane"/>
    <property type="evidence" value="ECO:0007669"/>
    <property type="project" value="UniProtKB-SubCell"/>
</dbReference>
<feature type="transmembrane region" description="Helical" evidence="18">
    <location>
        <begin position="210"/>
        <end position="226"/>
    </location>
</feature>
<evidence type="ECO:0000256" key="5">
    <source>
        <dbReference type="ARBA" id="ARBA00022679"/>
    </source>
</evidence>
<evidence type="ECO:0000256" key="15">
    <source>
        <dbReference type="ARBA" id="ARBA00051252"/>
    </source>
</evidence>
<feature type="binding site" evidence="17">
    <location>
        <begin position="227"/>
        <end position="228"/>
    </location>
    <ligand>
        <name>S-adenosyl-L-methionine</name>
        <dbReference type="ChEBI" id="CHEBI:59789"/>
    </ligand>
</feature>
<feature type="transmembrane region" description="Helical" evidence="18">
    <location>
        <begin position="98"/>
        <end position="119"/>
    </location>
</feature>
<dbReference type="InterPro" id="IPR007318">
    <property type="entry name" value="Phopholipid_MeTrfase"/>
</dbReference>
<organism evidence="19 20">
    <name type="scientific">Thanatephorus cucumeris (strain AG1-IA)</name>
    <name type="common">Rice sheath blight fungus</name>
    <name type="synonym">Rhizoctonia solani</name>
    <dbReference type="NCBI Taxonomy" id="983506"/>
    <lineage>
        <taxon>Eukaryota</taxon>
        <taxon>Fungi</taxon>
        <taxon>Dikarya</taxon>
        <taxon>Basidiomycota</taxon>
        <taxon>Agaricomycotina</taxon>
        <taxon>Agaricomycetes</taxon>
        <taxon>Cantharellales</taxon>
        <taxon>Ceratobasidiaceae</taxon>
        <taxon>Rhizoctonia</taxon>
        <taxon>Rhizoctonia solani AG-1</taxon>
    </lineage>
</organism>
<proteinExistence type="inferred from homology"/>
<feature type="topological domain" description="Cytoplasmic" evidence="17">
    <location>
        <begin position="226"/>
        <end position="232"/>
    </location>
</feature>
<keyword evidence="7 17" id="KW-0812">Transmembrane</keyword>
<dbReference type="EC" id="2.1.1.71" evidence="17"/>
<dbReference type="PANTHER" id="PTHR15458:SF5">
    <property type="entry name" value="PHOSPHATIDYLETHANOLAMINE N-METHYLTRANSFERASE"/>
    <property type="match status" value="1"/>
</dbReference>
<comment type="catalytic activity">
    <reaction evidence="15">
        <text>a 1,2-diacyl-sn-glycero-3-phospho-N,N-dimethylethanolamine + S-adenosyl-L-methionine = a 1,2-diacyl-sn-glycero-3-phosphocholine + S-adenosyl-L-homocysteine + H(+)</text>
        <dbReference type="Rhea" id="RHEA:32739"/>
        <dbReference type="ChEBI" id="CHEBI:15378"/>
        <dbReference type="ChEBI" id="CHEBI:57643"/>
        <dbReference type="ChEBI" id="CHEBI:57856"/>
        <dbReference type="ChEBI" id="CHEBI:59789"/>
        <dbReference type="ChEBI" id="CHEBI:64572"/>
        <dbReference type="EC" id="2.1.1.71"/>
    </reaction>
</comment>
<feature type="topological domain" description="Lumenal" evidence="17">
    <location>
        <begin position="80"/>
        <end position="91"/>
    </location>
</feature>
<keyword evidence="11 17" id="KW-0496">Mitochondrion</keyword>
<accession>L8WP50</accession>
<feature type="topological domain" description="Lumenal" evidence="17">
    <location>
        <begin position="162"/>
        <end position="204"/>
    </location>
</feature>
<dbReference type="GO" id="GO:0031966">
    <property type="term" value="C:mitochondrial membrane"/>
    <property type="evidence" value="ECO:0007669"/>
    <property type="project" value="UniProtKB-SubCell"/>
</dbReference>
<evidence type="ECO:0000256" key="11">
    <source>
        <dbReference type="ARBA" id="ARBA00023128"/>
    </source>
</evidence>
<keyword evidence="10 17" id="KW-0443">Lipid metabolism</keyword>
<dbReference type="GO" id="GO:0000773">
    <property type="term" value="F:phosphatidyl-N-methylethanolamine N-methyltransferase activity"/>
    <property type="evidence" value="ECO:0007669"/>
    <property type="project" value="UniProtKB-UniRule"/>
</dbReference>
<reference evidence="19 20" key="1">
    <citation type="journal article" date="2013" name="Nat. Commun.">
        <title>The evolution and pathogenic mechanisms of the rice sheath blight pathogen.</title>
        <authorList>
            <person name="Zheng A."/>
            <person name="Lin R."/>
            <person name="Xu L."/>
            <person name="Qin P."/>
            <person name="Tang C."/>
            <person name="Ai P."/>
            <person name="Zhang D."/>
            <person name="Liu Y."/>
            <person name="Sun Z."/>
            <person name="Feng H."/>
            <person name="Wang Y."/>
            <person name="Chen Y."/>
            <person name="Liang X."/>
            <person name="Fu R."/>
            <person name="Li Q."/>
            <person name="Zhang J."/>
            <person name="Yu X."/>
            <person name="Xie Z."/>
            <person name="Ding L."/>
            <person name="Guan P."/>
            <person name="Tang J."/>
            <person name="Liang Y."/>
            <person name="Wang S."/>
            <person name="Deng Q."/>
            <person name="Li S."/>
            <person name="Zhu J."/>
            <person name="Wang L."/>
            <person name="Liu H."/>
            <person name="Li P."/>
        </authorList>
    </citation>
    <scope>NUCLEOTIDE SEQUENCE [LARGE SCALE GENOMIC DNA]</scope>
    <source>
        <strain evidence="20">AG-1 IA</strain>
    </source>
</reference>
<comment type="function">
    <text evidence="17">Catalyzes the second two steps of the methylation pathway of phosphatidylcholine biosynthesis, the SAM-dependent methylation of phosphatidylmonomethylethanolamine (PMME) to phosphatidyldimethylethanolamine (PDME) and of PDME to phosphatidylcholine (PC).</text>
</comment>
<keyword evidence="8 17" id="KW-0256">Endoplasmic reticulum</keyword>
<evidence type="ECO:0000256" key="2">
    <source>
        <dbReference type="ARBA" id="ARBA00005189"/>
    </source>
</evidence>
<keyword evidence="14 17" id="KW-1208">Phospholipid metabolism</keyword>
<feature type="transmembrane region" description="Helical" evidence="18">
    <location>
        <begin position="139"/>
        <end position="166"/>
    </location>
</feature>
<evidence type="ECO:0000256" key="10">
    <source>
        <dbReference type="ARBA" id="ARBA00023098"/>
    </source>
</evidence>
<evidence type="ECO:0000313" key="20">
    <source>
        <dbReference type="Proteomes" id="UP000011668"/>
    </source>
</evidence>
<evidence type="ECO:0000256" key="6">
    <source>
        <dbReference type="ARBA" id="ARBA00022691"/>
    </source>
</evidence>
<keyword evidence="6 17" id="KW-0949">S-adenosyl-L-methionine</keyword>
<feature type="intramembrane region" description="Helical" evidence="17">
    <location>
        <begin position="59"/>
        <end position="79"/>
    </location>
</feature>
<gene>
    <name evidence="19" type="ORF">AG1IA_07430</name>
</gene>
<keyword evidence="20" id="KW-1185">Reference proteome</keyword>
<evidence type="ECO:0000256" key="14">
    <source>
        <dbReference type="ARBA" id="ARBA00023264"/>
    </source>
</evidence>
<keyword evidence="3 17" id="KW-0444">Lipid biosynthesis</keyword>
<comment type="catalytic activity">
    <reaction evidence="16 17">
        <text>a 1,2-diacyl-sn-glycero-3-phospho-N-methylethanolamine + S-adenosyl-L-methionine = a 1,2-diacyl-sn-glycero-3-phospho-N,N-dimethylethanolamine + S-adenosyl-L-homocysteine + H(+)</text>
        <dbReference type="Rhea" id="RHEA:32735"/>
        <dbReference type="ChEBI" id="CHEBI:15378"/>
        <dbReference type="ChEBI" id="CHEBI:57856"/>
        <dbReference type="ChEBI" id="CHEBI:59789"/>
        <dbReference type="ChEBI" id="CHEBI:64572"/>
        <dbReference type="ChEBI" id="CHEBI:64573"/>
        <dbReference type="EC" id="2.1.1.71"/>
    </reaction>
</comment>
<sequence length="232" mass="26257">MDEMNKVNKRVVDHSVSARLLHLGTSSNLNKFWFLPQYYQTHPTMSQVDLASLVDFNKRSFWVSVGTILWNPLFWNCVAQNEYHNKTITKTLRGNRYLGCYLLAITIFSLGMFRDAMYHNALKEQPASDLINPAIAKPLAAVLFVVGQTFVLTSTWALGITGTFLGDYFGILMSERVTGFPFNVVENPMYVGSTMCFAATALWYSSPAGLLLTLLVHIVYSIALRYEGYVYF</sequence>
<evidence type="ECO:0000256" key="3">
    <source>
        <dbReference type="ARBA" id="ARBA00022516"/>
    </source>
</evidence>
<dbReference type="Pfam" id="PF04191">
    <property type="entry name" value="PEMT"/>
    <property type="match status" value="1"/>
</dbReference>
<keyword evidence="12 17" id="KW-0472">Membrane</keyword>
<evidence type="ECO:0000256" key="8">
    <source>
        <dbReference type="ARBA" id="ARBA00022824"/>
    </source>
</evidence>
<evidence type="ECO:0000256" key="16">
    <source>
        <dbReference type="ARBA" id="ARBA00052459"/>
    </source>
</evidence>
<evidence type="ECO:0000256" key="1">
    <source>
        <dbReference type="ARBA" id="ARBA00004969"/>
    </source>
</evidence>
<comment type="pathway">
    <text evidence="2">Lipid metabolism.</text>
</comment>
<comment type="subcellular location">
    <subcellularLocation>
        <location evidence="17">Endoplasmic reticulum membrane</location>
        <topology evidence="17">Multi-pass membrane protein</topology>
    </subcellularLocation>
    <subcellularLocation>
        <location evidence="17">Mitochondrion membrane</location>
        <topology evidence="17">Multi-pass membrane protein</topology>
    </subcellularLocation>
</comment>
<keyword evidence="13 17" id="KW-0594">Phospholipid biosynthesis</keyword>
<comment type="caution">
    <text evidence="19">The sequence shown here is derived from an EMBL/GenBank/DDBJ whole genome shotgun (WGS) entry which is preliminary data.</text>
</comment>
<evidence type="ECO:0000256" key="9">
    <source>
        <dbReference type="ARBA" id="ARBA00022989"/>
    </source>
</evidence>
<evidence type="ECO:0000256" key="17">
    <source>
        <dbReference type="HAMAP-Rule" id="MF_03216"/>
    </source>
</evidence>
<dbReference type="FunFam" id="1.20.120.1630:FF:000005">
    <property type="entry name" value="Phosphatidylethanolamine N-methyltransferase"/>
    <property type="match status" value="1"/>
</dbReference>
<comment type="pathway">
    <text evidence="1 17">Phospholipid metabolism; phosphatidylcholine biosynthesis.</text>
</comment>
<name>L8WP50_THACA</name>
<evidence type="ECO:0000256" key="4">
    <source>
        <dbReference type="ARBA" id="ARBA00022603"/>
    </source>
</evidence>
<feature type="topological domain" description="Lumenal" evidence="17">
    <location>
        <begin position="1"/>
        <end position="58"/>
    </location>
</feature>
<dbReference type="GO" id="GO:0006656">
    <property type="term" value="P:phosphatidylcholine biosynthetic process"/>
    <property type="evidence" value="ECO:0007669"/>
    <property type="project" value="UniProtKB-UniRule"/>
</dbReference>
<dbReference type="GO" id="GO:0032259">
    <property type="term" value="P:methylation"/>
    <property type="evidence" value="ECO:0007669"/>
    <property type="project" value="UniProtKB-KW"/>
</dbReference>
<keyword evidence="5 17" id="KW-0808">Transferase</keyword>
<evidence type="ECO:0000256" key="18">
    <source>
        <dbReference type="SAM" id="Phobius"/>
    </source>
</evidence>